<feature type="compositionally biased region" description="Polar residues" evidence="1">
    <location>
        <begin position="216"/>
        <end position="225"/>
    </location>
</feature>
<dbReference type="SUPFAM" id="SSF52540">
    <property type="entry name" value="P-loop containing nucleoside triphosphate hydrolases"/>
    <property type="match status" value="1"/>
</dbReference>
<sequence>MSYHETQDSRLVVITGGPGSGKTALVDALHLEGFRAVPEAGRAIVTDQRAIGGRLLPWNDPALFDELVLAMGMRAHEDARAIGGTAFFDHAIPCTVGFIRARAEPVPAHFHAAVARFRYHPTVFVAPPWRAIYRRDEARWESFEQAQDIHAAIVEAYREVGYRCVELPRADVATRVRVVLDRLGGDDERQRGDGLTRGEPSRPHPPSGSRRDRPNAVTNENTTKAGQDDRRAATSG</sequence>
<dbReference type="Proteomes" id="UP000317685">
    <property type="component" value="Unassembled WGS sequence"/>
</dbReference>
<feature type="compositionally biased region" description="Basic and acidic residues" evidence="1">
    <location>
        <begin position="226"/>
        <end position="236"/>
    </location>
</feature>
<evidence type="ECO:0000313" key="3">
    <source>
        <dbReference type="EMBL" id="TWG18897.1"/>
    </source>
</evidence>
<keyword evidence="4" id="KW-1185">Reference proteome</keyword>
<dbReference type="OrthoDB" id="5638848at2"/>
<reference evidence="3 4" key="1">
    <citation type="submission" date="2019-06" db="EMBL/GenBank/DDBJ databases">
        <title>Sequencing the genomes of 1000 actinobacteria strains.</title>
        <authorList>
            <person name="Klenk H.-P."/>
        </authorList>
    </citation>
    <scope>NUCLEOTIDE SEQUENCE [LARGE SCALE GENOMIC DNA]</scope>
    <source>
        <strain evidence="3 4">DSM 45885</strain>
    </source>
</reference>
<gene>
    <name evidence="3" type="ORF">FHU34_114271</name>
</gene>
<evidence type="ECO:0000256" key="1">
    <source>
        <dbReference type="SAM" id="MobiDB-lite"/>
    </source>
</evidence>
<dbReference type="EMBL" id="VIWZ01000001">
    <property type="protein sequence ID" value="TWG18897.1"/>
    <property type="molecule type" value="Genomic_DNA"/>
</dbReference>
<protein>
    <submittedName>
        <fullName evidence="3">Putative ATPase</fullName>
    </submittedName>
</protein>
<accession>A0A561W4X3</accession>
<proteinExistence type="predicted"/>
<feature type="region of interest" description="Disordered" evidence="1">
    <location>
        <begin position="185"/>
        <end position="236"/>
    </location>
</feature>
<evidence type="ECO:0000313" key="4">
    <source>
        <dbReference type="Proteomes" id="UP000317685"/>
    </source>
</evidence>
<dbReference type="Pfam" id="PF13521">
    <property type="entry name" value="AAA_28"/>
    <property type="match status" value="1"/>
</dbReference>
<dbReference type="AlphaFoldDB" id="A0A561W4X3"/>
<evidence type="ECO:0000259" key="2">
    <source>
        <dbReference type="Pfam" id="PF13521"/>
    </source>
</evidence>
<feature type="domain" description="NadR/Ttd14 AAA" evidence="2">
    <location>
        <begin position="12"/>
        <end position="175"/>
    </location>
</feature>
<organism evidence="3 4">
    <name type="scientific">Micromonospora taraxaci</name>
    <dbReference type="NCBI Taxonomy" id="1316803"/>
    <lineage>
        <taxon>Bacteria</taxon>
        <taxon>Bacillati</taxon>
        <taxon>Actinomycetota</taxon>
        <taxon>Actinomycetes</taxon>
        <taxon>Micromonosporales</taxon>
        <taxon>Micromonosporaceae</taxon>
        <taxon>Micromonospora</taxon>
    </lineage>
</organism>
<name>A0A561W4X3_9ACTN</name>
<feature type="compositionally biased region" description="Basic and acidic residues" evidence="1">
    <location>
        <begin position="185"/>
        <end position="202"/>
    </location>
</feature>
<comment type="caution">
    <text evidence="3">The sequence shown here is derived from an EMBL/GenBank/DDBJ whole genome shotgun (WGS) entry which is preliminary data.</text>
</comment>
<dbReference type="Gene3D" id="3.40.50.300">
    <property type="entry name" value="P-loop containing nucleotide triphosphate hydrolases"/>
    <property type="match status" value="1"/>
</dbReference>
<dbReference type="InterPro" id="IPR038727">
    <property type="entry name" value="NadR/Ttd14_AAA_dom"/>
</dbReference>
<dbReference type="InterPro" id="IPR027417">
    <property type="entry name" value="P-loop_NTPase"/>
</dbReference>